<dbReference type="Gene3D" id="2.120.10.30">
    <property type="entry name" value="TolB, C-terminal domain"/>
    <property type="match status" value="1"/>
</dbReference>
<dbReference type="PRINTS" id="PR01790">
    <property type="entry name" value="SMP30FAMILY"/>
</dbReference>
<name>A0A381N770_9ZZZZ</name>
<dbReference type="PANTHER" id="PTHR10907:SF47">
    <property type="entry name" value="REGUCALCIN"/>
    <property type="match status" value="1"/>
</dbReference>
<organism evidence="3">
    <name type="scientific">marine metagenome</name>
    <dbReference type="NCBI Taxonomy" id="408172"/>
    <lineage>
        <taxon>unclassified sequences</taxon>
        <taxon>metagenomes</taxon>
        <taxon>ecological metagenomes</taxon>
    </lineage>
</organism>
<evidence type="ECO:0000256" key="1">
    <source>
        <dbReference type="ARBA" id="ARBA00008853"/>
    </source>
</evidence>
<dbReference type="GO" id="GO:0019853">
    <property type="term" value="P:L-ascorbic acid biosynthetic process"/>
    <property type="evidence" value="ECO:0007669"/>
    <property type="project" value="TreeGrafter"/>
</dbReference>
<dbReference type="EMBL" id="UINC01000166">
    <property type="protein sequence ID" value="SUZ50355.1"/>
    <property type="molecule type" value="Genomic_DNA"/>
</dbReference>
<comment type="similarity">
    <text evidence="1">Belongs to the SMP-30/CGR1 family.</text>
</comment>
<protein>
    <recommendedName>
        <fullName evidence="2">SMP-30/Gluconolactonase/LRE-like region domain-containing protein</fullName>
    </recommendedName>
</protein>
<dbReference type="InterPro" id="IPR005511">
    <property type="entry name" value="SMP-30"/>
</dbReference>
<dbReference type="PANTHER" id="PTHR10907">
    <property type="entry name" value="REGUCALCIN"/>
    <property type="match status" value="1"/>
</dbReference>
<gene>
    <name evidence="3" type="ORF">METZ01_LOCUS3209</name>
</gene>
<evidence type="ECO:0000313" key="3">
    <source>
        <dbReference type="EMBL" id="SUZ50355.1"/>
    </source>
</evidence>
<dbReference type="InterPro" id="IPR013658">
    <property type="entry name" value="SGL"/>
</dbReference>
<reference evidence="3" key="1">
    <citation type="submission" date="2018-05" db="EMBL/GenBank/DDBJ databases">
        <authorList>
            <person name="Lanie J.A."/>
            <person name="Ng W.-L."/>
            <person name="Kazmierczak K.M."/>
            <person name="Andrzejewski T.M."/>
            <person name="Davidsen T.M."/>
            <person name="Wayne K.J."/>
            <person name="Tettelin H."/>
            <person name="Glass J.I."/>
            <person name="Rusch D."/>
            <person name="Podicherti R."/>
            <person name="Tsui H.-C.T."/>
            <person name="Winkler M.E."/>
        </authorList>
    </citation>
    <scope>NUCLEOTIDE SEQUENCE</scope>
</reference>
<proteinExistence type="inferred from homology"/>
<dbReference type="SUPFAM" id="SSF63829">
    <property type="entry name" value="Calcium-dependent phosphotriesterase"/>
    <property type="match status" value="1"/>
</dbReference>
<dbReference type="InterPro" id="IPR011042">
    <property type="entry name" value="6-blade_b-propeller_TolB-like"/>
</dbReference>
<dbReference type="GO" id="GO:0005509">
    <property type="term" value="F:calcium ion binding"/>
    <property type="evidence" value="ECO:0007669"/>
    <property type="project" value="TreeGrafter"/>
</dbReference>
<evidence type="ECO:0000259" key="2">
    <source>
        <dbReference type="Pfam" id="PF08450"/>
    </source>
</evidence>
<dbReference type="GO" id="GO:0004341">
    <property type="term" value="F:gluconolactonase activity"/>
    <property type="evidence" value="ECO:0007669"/>
    <property type="project" value="TreeGrafter"/>
</dbReference>
<sequence length="105" mass="11821">MVREPRRDNYEKRLTVDAEGYVWSAHWGGSRISRYDHNDQVDQVIEIPVPMVASMAFGGKNLKKLFVTTSRLNMEKDQIKAAPLSGGLFVLDVDCEGLQETSFCG</sequence>
<accession>A0A381N770</accession>
<dbReference type="AlphaFoldDB" id="A0A381N770"/>
<dbReference type="Pfam" id="PF08450">
    <property type="entry name" value="SGL"/>
    <property type="match status" value="1"/>
</dbReference>
<feature type="domain" description="SMP-30/Gluconolactonase/LRE-like region" evidence="2">
    <location>
        <begin position="14"/>
        <end position="70"/>
    </location>
</feature>